<sequence>MAAPHSLGDQAGMEYTRGGPDQADTRGATLVEKHNERMQTEKENLAVEKLSALMPSLGAKLRAHALAKTDWDVDAALALLRSFQVAQLEKLNAISKKRKRIQEDIQAAGEAAAAPPAAGASGSGSGSSGDSGSSGGESDGDSGGGRRSGKRKRSSKRDSKDKKSKSKKKRSKKEKKDKDKDKERERERRSKRSRSADVEARGKPHTTEFGKFGVIREADADRKRSEFMAWALDVKKLDVEALAKWEERELFKEFVEEFNTGSLPHRRYYDLAAYELSKAQEAAKTAAVKASARAGTRKAAEEGDEQELHRRRVEERQREQEKRVREAMEALRKGGMADEMRRQEMLRAEMALAYKTGDKAKAQRIMERLAPDDPAKKR</sequence>
<evidence type="ECO:0000256" key="1">
    <source>
        <dbReference type="SAM" id="MobiDB-lite"/>
    </source>
</evidence>
<keyword evidence="3" id="KW-1185">Reference proteome</keyword>
<gene>
    <name evidence="2" type="ORF">Rsub_10339</name>
</gene>
<reference evidence="2 3" key="1">
    <citation type="journal article" date="2018" name="Sci. Rep.">
        <title>Raphidocelis subcapitata (=Pseudokirchneriella subcapitata) provides an insight into genome evolution and environmental adaptations in the Sphaeropleales.</title>
        <authorList>
            <person name="Suzuki S."/>
            <person name="Yamaguchi H."/>
            <person name="Nakajima N."/>
            <person name="Kawachi M."/>
        </authorList>
    </citation>
    <scope>NUCLEOTIDE SEQUENCE [LARGE SCALE GENOMIC DNA]</scope>
    <source>
        <strain evidence="2 3">NIES-35</strain>
    </source>
</reference>
<feature type="compositionally biased region" description="Low complexity" evidence="1">
    <location>
        <begin position="107"/>
        <end position="120"/>
    </location>
</feature>
<dbReference type="PANTHER" id="PTHR34689">
    <property type="entry name" value="NUCLEIC ACID-BINDING PROTEIN"/>
    <property type="match status" value="1"/>
</dbReference>
<feature type="compositionally biased region" description="Basic and acidic residues" evidence="1">
    <location>
        <begin position="298"/>
        <end position="340"/>
    </location>
</feature>
<name>A0A2V0PDV7_9CHLO</name>
<evidence type="ECO:0000313" key="3">
    <source>
        <dbReference type="Proteomes" id="UP000247498"/>
    </source>
</evidence>
<dbReference type="Proteomes" id="UP000247498">
    <property type="component" value="Unassembled WGS sequence"/>
</dbReference>
<feature type="region of interest" description="Disordered" evidence="1">
    <location>
        <begin position="290"/>
        <end position="340"/>
    </location>
</feature>
<dbReference type="PANTHER" id="PTHR34689:SF1">
    <property type="entry name" value="NUCLEIC ACID-BINDING PROTEIN"/>
    <property type="match status" value="1"/>
</dbReference>
<accession>A0A2V0PDV7</accession>
<dbReference type="STRING" id="307507.A0A2V0PDV7"/>
<proteinExistence type="predicted"/>
<evidence type="ECO:0000313" key="2">
    <source>
        <dbReference type="EMBL" id="GBF97152.1"/>
    </source>
</evidence>
<organism evidence="2 3">
    <name type="scientific">Raphidocelis subcapitata</name>
    <dbReference type="NCBI Taxonomy" id="307507"/>
    <lineage>
        <taxon>Eukaryota</taxon>
        <taxon>Viridiplantae</taxon>
        <taxon>Chlorophyta</taxon>
        <taxon>core chlorophytes</taxon>
        <taxon>Chlorophyceae</taxon>
        <taxon>CS clade</taxon>
        <taxon>Sphaeropleales</taxon>
        <taxon>Selenastraceae</taxon>
        <taxon>Raphidocelis</taxon>
    </lineage>
</organism>
<feature type="region of interest" description="Disordered" evidence="1">
    <location>
        <begin position="1"/>
        <end position="42"/>
    </location>
</feature>
<dbReference type="AlphaFoldDB" id="A0A2V0PDV7"/>
<dbReference type="InParanoid" id="A0A2V0PDV7"/>
<comment type="caution">
    <text evidence="2">The sequence shown here is derived from an EMBL/GenBank/DDBJ whole genome shotgun (WGS) entry which is preliminary data.</text>
</comment>
<feature type="compositionally biased region" description="Basic and acidic residues" evidence="1">
    <location>
        <begin position="174"/>
        <end position="205"/>
    </location>
</feature>
<protein>
    <submittedName>
        <fullName evidence="2">Uncharacterized protein</fullName>
    </submittedName>
</protein>
<feature type="region of interest" description="Disordered" evidence="1">
    <location>
        <begin position="98"/>
        <end position="205"/>
    </location>
</feature>
<feature type="compositionally biased region" description="Basic residues" evidence="1">
    <location>
        <begin position="162"/>
        <end position="173"/>
    </location>
</feature>
<dbReference type="EMBL" id="BDRX01000093">
    <property type="protein sequence ID" value="GBF97152.1"/>
    <property type="molecule type" value="Genomic_DNA"/>
</dbReference>
<feature type="compositionally biased region" description="Basic and acidic residues" evidence="1">
    <location>
        <begin position="31"/>
        <end position="42"/>
    </location>
</feature>
<feature type="compositionally biased region" description="Gly residues" evidence="1">
    <location>
        <begin position="121"/>
        <end position="146"/>
    </location>
</feature>
<dbReference type="OrthoDB" id="2538345at2759"/>